<keyword evidence="3" id="KW-1185">Reference proteome</keyword>
<dbReference type="EMBL" id="KB908928">
    <property type="protein sequence ID" value="EOB14618.1"/>
    <property type="molecule type" value="Genomic_DNA"/>
</dbReference>
<dbReference type="Proteomes" id="UP000016927">
    <property type="component" value="Unassembled WGS sequence"/>
</dbReference>
<feature type="signal peptide" evidence="1">
    <location>
        <begin position="1"/>
        <end position="17"/>
    </location>
</feature>
<feature type="chain" id="PRO_5004344142" description="RRM domain-containing protein" evidence="1">
    <location>
        <begin position="18"/>
        <end position="178"/>
    </location>
</feature>
<reference evidence="2 3" key="1">
    <citation type="journal article" date="2013" name="BMC Genomics">
        <title>Comparative genomics of parasitic silkworm microsporidia reveal an association between genome expansion and host adaptation.</title>
        <authorList>
            <person name="Pan G."/>
            <person name="Xu J."/>
            <person name="Li T."/>
            <person name="Xia Q."/>
            <person name="Liu S.L."/>
            <person name="Zhang G."/>
            <person name="Li S."/>
            <person name="Li C."/>
            <person name="Liu H."/>
            <person name="Yang L."/>
            <person name="Liu T."/>
            <person name="Zhang X."/>
            <person name="Wu Z."/>
            <person name="Fan W."/>
            <person name="Dang X."/>
            <person name="Xiang H."/>
            <person name="Tao M."/>
            <person name="Li Y."/>
            <person name="Hu J."/>
            <person name="Li Z."/>
            <person name="Lin L."/>
            <person name="Luo J."/>
            <person name="Geng L."/>
            <person name="Wang L."/>
            <person name="Long M."/>
            <person name="Wan Y."/>
            <person name="He N."/>
            <person name="Zhang Z."/>
            <person name="Lu C."/>
            <person name="Keeling P.J."/>
            <person name="Wang J."/>
            <person name="Xiang Z."/>
            <person name="Zhou Z."/>
        </authorList>
    </citation>
    <scope>NUCLEOTIDE SEQUENCE [LARGE SCALE GENOMIC DNA]</scope>
    <source>
        <strain evidence="3">CQ1 / CVCC 102059</strain>
    </source>
</reference>
<protein>
    <recommendedName>
        <fullName evidence="4">RRM domain-containing protein</fullName>
    </recommendedName>
</protein>
<dbReference type="InterPro" id="IPR035979">
    <property type="entry name" value="RBD_domain_sf"/>
</dbReference>
<dbReference type="GO" id="GO:0003676">
    <property type="term" value="F:nucleic acid binding"/>
    <property type="evidence" value="ECO:0007669"/>
    <property type="project" value="InterPro"/>
</dbReference>
<evidence type="ECO:0000313" key="3">
    <source>
        <dbReference type="Proteomes" id="UP000016927"/>
    </source>
</evidence>
<evidence type="ECO:0000313" key="2">
    <source>
        <dbReference type="EMBL" id="EOB14618.1"/>
    </source>
</evidence>
<evidence type="ECO:0008006" key="4">
    <source>
        <dbReference type="Google" id="ProtNLM"/>
    </source>
</evidence>
<evidence type="ECO:0000256" key="1">
    <source>
        <dbReference type="SAM" id="SignalP"/>
    </source>
</evidence>
<dbReference type="SUPFAM" id="SSF54928">
    <property type="entry name" value="RNA-binding domain, RBD"/>
    <property type="match status" value="1"/>
</dbReference>
<dbReference type="VEuPathDB" id="MicrosporidiaDB:NBO_20g0006"/>
<gene>
    <name evidence="2" type="ORF">NBO_20g0006</name>
</gene>
<accession>R0MP19</accession>
<dbReference type="HOGENOM" id="CLU_1511032_0_0_1"/>
<name>R0MP19_NOSB1</name>
<dbReference type="AlphaFoldDB" id="R0MP19"/>
<dbReference type="OrthoDB" id="6275295at2759"/>
<keyword evidence="1" id="KW-0732">Signal</keyword>
<sequence length="178" mass="21120">MILIMTIIFLNLIPNWLENDLLIELCESFGEVKIYKRPMNSKGEYLDFLFLKYEDERSVYYFLKYLKGIKKVIDDKNEYDDKVDDKEIIVNFIEFDKNLILNDCPDKDIKFKLNIVLNKIKWNLNVKKGLGLLNSGKTLGSLKKNKINELKKEIELKLKERPGKNDKTRDFIKKYVGE</sequence>
<organism evidence="2 3">
    <name type="scientific">Nosema bombycis (strain CQ1 / CVCC 102059)</name>
    <name type="common">Microsporidian parasite</name>
    <name type="synonym">Pebrine of silkworm</name>
    <dbReference type="NCBI Taxonomy" id="578461"/>
    <lineage>
        <taxon>Eukaryota</taxon>
        <taxon>Fungi</taxon>
        <taxon>Fungi incertae sedis</taxon>
        <taxon>Microsporidia</taxon>
        <taxon>Nosematidae</taxon>
        <taxon>Nosema</taxon>
    </lineage>
</organism>
<proteinExistence type="predicted"/>